<dbReference type="AlphaFoldDB" id="A0A0K1E8K0"/>
<dbReference type="PANTHER" id="PTHR45833">
    <property type="entry name" value="METHIONINE SYNTHASE"/>
    <property type="match status" value="1"/>
</dbReference>
<dbReference type="GO" id="GO:0008705">
    <property type="term" value="F:methionine synthase activity"/>
    <property type="evidence" value="ECO:0007669"/>
    <property type="project" value="TreeGrafter"/>
</dbReference>
<dbReference type="KEGG" id="ccro:CMC5_010290"/>
<evidence type="ECO:0000256" key="2">
    <source>
        <dbReference type="ARBA" id="ARBA00023285"/>
    </source>
</evidence>
<dbReference type="STRING" id="52.CMC5_010290"/>
<dbReference type="InterPro" id="IPR036594">
    <property type="entry name" value="Meth_synthase_dom"/>
</dbReference>
<gene>
    <name evidence="4" type="ORF">CMC5_010290</name>
</gene>
<dbReference type="InterPro" id="IPR006158">
    <property type="entry name" value="Cobalamin-bd"/>
</dbReference>
<keyword evidence="5" id="KW-1185">Reference proteome</keyword>
<dbReference type="OrthoDB" id="5498228at2"/>
<dbReference type="GO" id="GO:0046872">
    <property type="term" value="F:metal ion binding"/>
    <property type="evidence" value="ECO:0007669"/>
    <property type="project" value="UniProtKB-KW"/>
</dbReference>
<dbReference type="Gene3D" id="1.10.1240.10">
    <property type="entry name" value="Methionine synthase domain"/>
    <property type="match status" value="1"/>
</dbReference>
<organism evidence="4 5">
    <name type="scientific">Chondromyces crocatus</name>
    <dbReference type="NCBI Taxonomy" id="52"/>
    <lineage>
        <taxon>Bacteria</taxon>
        <taxon>Pseudomonadati</taxon>
        <taxon>Myxococcota</taxon>
        <taxon>Polyangia</taxon>
        <taxon>Polyangiales</taxon>
        <taxon>Polyangiaceae</taxon>
        <taxon>Chondromyces</taxon>
    </lineage>
</organism>
<dbReference type="InterPro" id="IPR036724">
    <property type="entry name" value="Cobalamin-bd_sf"/>
</dbReference>
<evidence type="ECO:0000313" key="4">
    <source>
        <dbReference type="EMBL" id="AKT36908.1"/>
    </source>
</evidence>
<dbReference type="GO" id="GO:0046653">
    <property type="term" value="P:tetrahydrofolate metabolic process"/>
    <property type="evidence" value="ECO:0007669"/>
    <property type="project" value="TreeGrafter"/>
</dbReference>
<dbReference type="Proteomes" id="UP000067626">
    <property type="component" value="Chromosome"/>
</dbReference>
<evidence type="ECO:0000313" key="5">
    <source>
        <dbReference type="Proteomes" id="UP000067626"/>
    </source>
</evidence>
<dbReference type="PROSITE" id="PS51332">
    <property type="entry name" value="B12_BINDING"/>
    <property type="match status" value="1"/>
</dbReference>
<sequence length="235" mass="25570">MTASKQPDLVTDYLDAILVGNRGRAVQVVEEALKGGMAVRDIHLGVIQEAQYEIGRRWQENLLTVAQEHLATAVSQLVLSHLYRHLPRSPRNGKRILLACVEGEQHEMGARIMADLLEAEGFEVRLLGSNVPTDHLVSMAAEMRPDLVALSASMSFHLEALRRAVSRLRLVLGPRVPILAGGRAVLWTPGIEEQLGVPPAPKDANGVVEAVCTLLRVDLRRTGRGAVPPSGLEGR</sequence>
<reference evidence="4 5" key="1">
    <citation type="submission" date="2015-07" db="EMBL/GenBank/DDBJ databases">
        <title>Genome analysis of myxobacterium Chondromyces crocatus Cm c5 reveals a high potential for natural compound synthesis and the genetic basis for the loss of fruiting body formation.</title>
        <authorList>
            <person name="Zaburannyi N."/>
            <person name="Bunk B."/>
            <person name="Maier J."/>
            <person name="Overmann J."/>
            <person name="Mueller R."/>
        </authorList>
    </citation>
    <scope>NUCLEOTIDE SEQUENCE [LARGE SCALE GENOMIC DNA]</scope>
    <source>
        <strain evidence="4 5">Cm c5</strain>
    </source>
</reference>
<dbReference type="Gene3D" id="3.40.50.280">
    <property type="entry name" value="Cobalamin-binding domain"/>
    <property type="match status" value="1"/>
</dbReference>
<dbReference type="Pfam" id="PF02607">
    <property type="entry name" value="B12-binding_2"/>
    <property type="match status" value="1"/>
</dbReference>
<keyword evidence="2" id="KW-0170">Cobalt</keyword>
<proteinExistence type="predicted"/>
<dbReference type="EMBL" id="CP012159">
    <property type="protein sequence ID" value="AKT36908.1"/>
    <property type="molecule type" value="Genomic_DNA"/>
</dbReference>
<dbReference type="GO" id="GO:0031419">
    <property type="term" value="F:cobalamin binding"/>
    <property type="evidence" value="ECO:0007669"/>
    <property type="project" value="InterPro"/>
</dbReference>
<dbReference type="RefSeq" id="WP_050429352.1">
    <property type="nucleotide sequence ID" value="NZ_CP012159.1"/>
</dbReference>
<dbReference type="PANTHER" id="PTHR45833:SF1">
    <property type="entry name" value="METHIONINE SYNTHASE"/>
    <property type="match status" value="1"/>
</dbReference>
<dbReference type="GO" id="GO:0005829">
    <property type="term" value="C:cytosol"/>
    <property type="evidence" value="ECO:0007669"/>
    <property type="project" value="TreeGrafter"/>
</dbReference>
<protein>
    <submittedName>
        <fullName evidence="4">Cobalamin-binding protein</fullName>
    </submittedName>
</protein>
<evidence type="ECO:0000259" key="3">
    <source>
        <dbReference type="PROSITE" id="PS51332"/>
    </source>
</evidence>
<dbReference type="InterPro" id="IPR050554">
    <property type="entry name" value="Met_Synthase/Corrinoid"/>
</dbReference>
<name>A0A0K1E8K0_CHOCO</name>
<dbReference type="InterPro" id="IPR003759">
    <property type="entry name" value="Cbl-bd_cap"/>
</dbReference>
<feature type="domain" description="B12-binding" evidence="3">
    <location>
        <begin position="93"/>
        <end position="225"/>
    </location>
</feature>
<dbReference type="SUPFAM" id="SSF52242">
    <property type="entry name" value="Cobalamin (vitamin B12)-binding domain"/>
    <property type="match status" value="1"/>
</dbReference>
<evidence type="ECO:0000256" key="1">
    <source>
        <dbReference type="ARBA" id="ARBA00022723"/>
    </source>
</evidence>
<keyword evidence="1" id="KW-0479">Metal-binding</keyword>
<accession>A0A0K1E8K0</accession>
<dbReference type="GO" id="GO:0050667">
    <property type="term" value="P:homocysteine metabolic process"/>
    <property type="evidence" value="ECO:0007669"/>
    <property type="project" value="TreeGrafter"/>
</dbReference>
<dbReference type="Pfam" id="PF02310">
    <property type="entry name" value="B12-binding"/>
    <property type="match status" value="1"/>
</dbReference>